<dbReference type="EMBL" id="JBHUHO010000003">
    <property type="protein sequence ID" value="MFD2114276.1"/>
    <property type="molecule type" value="Genomic_DNA"/>
</dbReference>
<evidence type="ECO:0008006" key="4">
    <source>
        <dbReference type="Google" id="ProtNLM"/>
    </source>
</evidence>
<accession>A0ABW4YF06</accession>
<keyword evidence="1" id="KW-1133">Transmembrane helix</keyword>
<evidence type="ECO:0000313" key="3">
    <source>
        <dbReference type="Proteomes" id="UP001597362"/>
    </source>
</evidence>
<name>A0ABW4YF06_9BACL</name>
<feature type="transmembrane region" description="Helical" evidence="1">
    <location>
        <begin position="100"/>
        <end position="133"/>
    </location>
</feature>
<sequence>MVFYWKKLCSYKNIALCFVIILLVTCWKAQQLAIIDDVSFLDYWQRTFYGHGSGRFRLFEIIELITIHSAPLYVIAVFLENRRGDQDAVVIIRLSSKKVWLYSTVSIGIVWIILYVISFFVVGSLVGVVYGFSLLKFQLMAELLLLMSLDIVVQFLILFLVYTIKRNVTIAFFTVVATHLIAIWIIYFPTGISSVARSAEVGGLPFGLRVAILIGSLITIWLMIRKINLGKALLR</sequence>
<protein>
    <recommendedName>
        <fullName evidence="4">ABC transporter permease</fullName>
    </recommendedName>
</protein>
<dbReference type="Proteomes" id="UP001597362">
    <property type="component" value="Unassembled WGS sequence"/>
</dbReference>
<feature type="transmembrane region" description="Helical" evidence="1">
    <location>
        <begin position="168"/>
        <end position="186"/>
    </location>
</feature>
<gene>
    <name evidence="2" type="ORF">ACFSJH_00720</name>
</gene>
<evidence type="ECO:0000313" key="2">
    <source>
        <dbReference type="EMBL" id="MFD2114276.1"/>
    </source>
</evidence>
<reference evidence="3" key="1">
    <citation type="journal article" date="2019" name="Int. J. Syst. Evol. Microbiol.">
        <title>The Global Catalogue of Microorganisms (GCM) 10K type strain sequencing project: providing services to taxonomists for standard genome sequencing and annotation.</title>
        <authorList>
            <consortium name="The Broad Institute Genomics Platform"/>
            <consortium name="The Broad Institute Genome Sequencing Center for Infectious Disease"/>
            <person name="Wu L."/>
            <person name="Ma J."/>
        </authorList>
    </citation>
    <scope>NUCLEOTIDE SEQUENCE [LARGE SCALE GENOMIC DNA]</scope>
    <source>
        <strain evidence="3">GH52</strain>
    </source>
</reference>
<feature type="transmembrane region" description="Helical" evidence="1">
    <location>
        <begin position="55"/>
        <end position="79"/>
    </location>
</feature>
<comment type="caution">
    <text evidence="2">The sequence shown here is derived from an EMBL/GenBank/DDBJ whole genome shotgun (WGS) entry which is preliminary data.</text>
</comment>
<proteinExistence type="predicted"/>
<keyword evidence="1" id="KW-0472">Membrane</keyword>
<dbReference type="RefSeq" id="WP_377769248.1">
    <property type="nucleotide sequence ID" value="NZ_JBHUHO010000003.1"/>
</dbReference>
<organism evidence="2 3">
    <name type="scientific">Paenibacillus yanchengensis</name>
    <dbReference type="NCBI Taxonomy" id="2035833"/>
    <lineage>
        <taxon>Bacteria</taxon>
        <taxon>Bacillati</taxon>
        <taxon>Bacillota</taxon>
        <taxon>Bacilli</taxon>
        <taxon>Bacillales</taxon>
        <taxon>Paenibacillaceae</taxon>
        <taxon>Paenibacillus</taxon>
    </lineage>
</organism>
<keyword evidence="1" id="KW-0812">Transmembrane</keyword>
<feature type="transmembrane region" description="Helical" evidence="1">
    <location>
        <begin position="206"/>
        <end position="224"/>
    </location>
</feature>
<keyword evidence="3" id="KW-1185">Reference proteome</keyword>
<evidence type="ECO:0000256" key="1">
    <source>
        <dbReference type="SAM" id="Phobius"/>
    </source>
</evidence>
<feature type="transmembrane region" description="Helical" evidence="1">
    <location>
        <begin position="139"/>
        <end position="161"/>
    </location>
</feature>